<dbReference type="SUPFAM" id="SSF75304">
    <property type="entry name" value="Amidase signature (AS) enzymes"/>
    <property type="match status" value="1"/>
</dbReference>
<organism evidence="4 5">
    <name type="scientific">Oculimacula yallundae</name>
    <dbReference type="NCBI Taxonomy" id="86028"/>
    <lineage>
        <taxon>Eukaryota</taxon>
        <taxon>Fungi</taxon>
        <taxon>Dikarya</taxon>
        <taxon>Ascomycota</taxon>
        <taxon>Pezizomycotina</taxon>
        <taxon>Leotiomycetes</taxon>
        <taxon>Helotiales</taxon>
        <taxon>Ploettnerulaceae</taxon>
        <taxon>Oculimacula</taxon>
    </lineage>
</organism>
<sequence length="559" mass="60873">MAHMTEWKIIASRHRAEQQKAIPQDWVLPASKIEELSGAGTADQGRLIVLEAARKSNLLTKNELGITEKYTAKELLKKIHSGEYSSEEVAVAFCKRAAIAQQLTSCLTEIFFDEGIERARQLDQHLKATGNPIGPLHGLPISLKDSFVVKDHHATVGYVEFLKRPAPTANSAMVDLLLDAGAVLYCKTNVPQTMMTADSENNIFGKTLNPHKTSLTAGGSTGGEGALVAFRGSLLGIGSDIAGSIRIPSLCCGTYGFKPTSDRIPFSGQSNFPFPQLQIPGIMPAAGPIANSVEDLSLLMELALAQRPWKYDATALDIPWRNLDGDKILTIGVLPEDPSYPLHAPVRRTLNDAVSALTAAGHNVIHLPSNPSRDADLGGKLGFLYFGINHNGLDALEAQIGEPLIPSVRKNVHPFGNSEAPPTAELNTISKMSEFLGLRDNYAKEWQKVWLEHALDIVISPGAAHTAVPHDTYGMPSYTLMWNVLDYPAGIIPYGFASKEKDSKYQKATAQFDPDYIPEATDGAPCAIQVIAPRFRDEECLQAMRIIDKDIRRQIKPSL</sequence>
<keyword evidence="5" id="KW-1185">Reference proteome</keyword>
<dbReference type="InterPro" id="IPR036928">
    <property type="entry name" value="AS_sf"/>
</dbReference>
<keyword evidence="2" id="KW-0378">Hydrolase</keyword>
<name>A0ABR4C4E1_9HELO</name>
<evidence type="ECO:0000313" key="5">
    <source>
        <dbReference type="Proteomes" id="UP001595075"/>
    </source>
</evidence>
<dbReference type="Gene3D" id="3.90.1300.10">
    <property type="entry name" value="Amidase signature (AS) domain"/>
    <property type="match status" value="1"/>
</dbReference>
<dbReference type="PIRSF" id="PIRSF001221">
    <property type="entry name" value="Amidase_fungi"/>
    <property type="match status" value="1"/>
</dbReference>
<feature type="domain" description="Amidase" evidence="3">
    <location>
        <begin position="89"/>
        <end position="541"/>
    </location>
</feature>
<protein>
    <recommendedName>
        <fullName evidence="3">Amidase domain-containing protein</fullName>
    </recommendedName>
</protein>
<evidence type="ECO:0000313" key="4">
    <source>
        <dbReference type="EMBL" id="KAL2064572.1"/>
    </source>
</evidence>
<evidence type="ECO:0000256" key="2">
    <source>
        <dbReference type="ARBA" id="ARBA00022801"/>
    </source>
</evidence>
<dbReference type="EMBL" id="JAZHXI010000013">
    <property type="protein sequence ID" value="KAL2064572.1"/>
    <property type="molecule type" value="Genomic_DNA"/>
</dbReference>
<gene>
    <name evidence="4" type="ORF">VTL71DRAFT_3709</name>
</gene>
<dbReference type="PANTHER" id="PTHR46072">
    <property type="entry name" value="AMIDASE-RELATED-RELATED"/>
    <property type="match status" value="1"/>
</dbReference>
<comment type="caution">
    <text evidence="4">The sequence shown here is derived from an EMBL/GenBank/DDBJ whole genome shotgun (WGS) entry which is preliminary data.</text>
</comment>
<accession>A0ABR4C4E1</accession>
<dbReference type="Pfam" id="PF01425">
    <property type="entry name" value="Amidase"/>
    <property type="match status" value="1"/>
</dbReference>
<dbReference type="Proteomes" id="UP001595075">
    <property type="component" value="Unassembled WGS sequence"/>
</dbReference>
<evidence type="ECO:0000256" key="1">
    <source>
        <dbReference type="ARBA" id="ARBA00009199"/>
    </source>
</evidence>
<evidence type="ECO:0000259" key="3">
    <source>
        <dbReference type="Pfam" id="PF01425"/>
    </source>
</evidence>
<reference evidence="4 5" key="1">
    <citation type="journal article" date="2024" name="Commun. Biol.">
        <title>Comparative genomic analysis of thermophilic fungi reveals convergent evolutionary adaptations and gene losses.</title>
        <authorList>
            <person name="Steindorff A.S."/>
            <person name="Aguilar-Pontes M.V."/>
            <person name="Robinson A.J."/>
            <person name="Andreopoulos B."/>
            <person name="LaButti K."/>
            <person name="Kuo A."/>
            <person name="Mondo S."/>
            <person name="Riley R."/>
            <person name="Otillar R."/>
            <person name="Haridas S."/>
            <person name="Lipzen A."/>
            <person name="Grimwood J."/>
            <person name="Schmutz J."/>
            <person name="Clum A."/>
            <person name="Reid I.D."/>
            <person name="Moisan M.C."/>
            <person name="Butler G."/>
            <person name="Nguyen T.T.M."/>
            <person name="Dewar K."/>
            <person name="Conant G."/>
            <person name="Drula E."/>
            <person name="Henrissat B."/>
            <person name="Hansel C."/>
            <person name="Singer S."/>
            <person name="Hutchinson M.I."/>
            <person name="de Vries R.P."/>
            <person name="Natvig D.O."/>
            <person name="Powell A.J."/>
            <person name="Tsang A."/>
            <person name="Grigoriev I.V."/>
        </authorList>
    </citation>
    <scope>NUCLEOTIDE SEQUENCE [LARGE SCALE GENOMIC DNA]</scope>
    <source>
        <strain evidence="4 5">CBS 494.80</strain>
    </source>
</reference>
<dbReference type="PANTHER" id="PTHR46072:SF3">
    <property type="entry name" value="AMIDASE"/>
    <property type="match status" value="1"/>
</dbReference>
<proteinExistence type="inferred from homology"/>
<dbReference type="InterPro" id="IPR023631">
    <property type="entry name" value="Amidase_dom"/>
</dbReference>
<comment type="similarity">
    <text evidence="1">Belongs to the amidase family.</text>
</comment>